<feature type="transmembrane region" description="Helical" evidence="1">
    <location>
        <begin position="203"/>
        <end position="221"/>
    </location>
</feature>
<sequence>MTGHEHSSRTAPPAASGVDDARLAGLRRWNLGLTVLHTAQAVAVLVLATDFAIDLSTAFPEGPPGTRIPAPSTAFSVPVGAAIAAFLALAALDHGMTATVLRGRYESDLRRGINRFRWIEYSVSATIMVLLIAFYAGITQLTTAIAIIGANVAMILFGWLQEEMNPPGRSSTTMLPFWFGCVAGAAPWAAITLNIVGAETIPGFVYGIFFSLFVFFMSFALNQYLQYREVGPWRSYAFGEKAYLVLSLGAKSALAWQVFAGSLAG</sequence>
<keyword evidence="1" id="KW-1133">Transmembrane helix</keyword>
<keyword evidence="1" id="KW-0472">Membrane</keyword>
<dbReference type="AlphaFoldDB" id="A0A6J4P1Z3"/>
<feature type="transmembrane region" description="Helical" evidence="1">
    <location>
        <begin position="144"/>
        <end position="160"/>
    </location>
</feature>
<feature type="transmembrane region" description="Helical" evidence="1">
    <location>
        <begin position="31"/>
        <end position="53"/>
    </location>
</feature>
<dbReference type="Pfam" id="PF18761">
    <property type="entry name" value="Heliorhodopsin"/>
    <property type="match status" value="1"/>
</dbReference>
<dbReference type="InterPro" id="IPR041113">
    <property type="entry name" value="Heliorhodopsin"/>
</dbReference>
<proteinExistence type="predicted"/>
<evidence type="ECO:0000313" key="2">
    <source>
        <dbReference type="EMBL" id="CAA9404094.1"/>
    </source>
</evidence>
<gene>
    <name evidence="2" type="ORF">AVDCRST_MAG06-2397</name>
</gene>
<feature type="transmembrane region" description="Helical" evidence="1">
    <location>
        <begin position="118"/>
        <end position="138"/>
    </location>
</feature>
<name>A0A6J4P1Z3_9ACTN</name>
<feature type="transmembrane region" description="Helical" evidence="1">
    <location>
        <begin position="172"/>
        <end position="191"/>
    </location>
</feature>
<keyword evidence="1" id="KW-0812">Transmembrane</keyword>
<dbReference type="Gene3D" id="1.20.1070.10">
    <property type="entry name" value="Rhodopsin 7-helix transmembrane proteins"/>
    <property type="match status" value="1"/>
</dbReference>
<feature type="transmembrane region" description="Helical" evidence="1">
    <location>
        <begin position="73"/>
        <end position="92"/>
    </location>
</feature>
<reference evidence="2" key="1">
    <citation type="submission" date="2020-02" db="EMBL/GenBank/DDBJ databases">
        <authorList>
            <person name="Meier V. D."/>
        </authorList>
    </citation>
    <scope>NUCLEOTIDE SEQUENCE</scope>
    <source>
        <strain evidence="2">AVDCRST_MAG06</strain>
    </source>
</reference>
<organism evidence="2">
    <name type="scientific">uncultured Nocardioides sp</name>
    <dbReference type="NCBI Taxonomy" id="198441"/>
    <lineage>
        <taxon>Bacteria</taxon>
        <taxon>Bacillati</taxon>
        <taxon>Actinomycetota</taxon>
        <taxon>Actinomycetes</taxon>
        <taxon>Propionibacteriales</taxon>
        <taxon>Nocardioidaceae</taxon>
        <taxon>Nocardioides</taxon>
        <taxon>environmental samples</taxon>
    </lineage>
</organism>
<dbReference type="NCBIfam" id="NF038020">
    <property type="entry name" value="HeR"/>
    <property type="match status" value="1"/>
</dbReference>
<dbReference type="EMBL" id="CADCUP010000160">
    <property type="protein sequence ID" value="CAA9404094.1"/>
    <property type="molecule type" value="Genomic_DNA"/>
</dbReference>
<feature type="transmembrane region" description="Helical" evidence="1">
    <location>
        <begin position="242"/>
        <end position="264"/>
    </location>
</feature>
<protein>
    <submittedName>
        <fullName evidence="2">Heliorhodopsin</fullName>
    </submittedName>
</protein>
<dbReference type="RefSeq" id="WP_295659868.1">
    <property type="nucleotide sequence ID" value="NZ_CADCUP010000160.1"/>
</dbReference>
<accession>A0A6J4P1Z3</accession>
<evidence type="ECO:0000256" key="1">
    <source>
        <dbReference type="SAM" id="Phobius"/>
    </source>
</evidence>